<evidence type="ECO:0000256" key="1">
    <source>
        <dbReference type="SAM" id="Phobius"/>
    </source>
</evidence>
<dbReference type="Proteomes" id="UP000281594">
    <property type="component" value="Unassembled WGS sequence"/>
</dbReference>
<dbReference type="AlphaFoldDB" id="A0A3L8QYF7"/>
<evidence type="ECO:0000313" key="3">
    <source>
        <dbReference type="Proteomes" id="UP000281594"/>
    </source>
</evidence>
<organism evidence="2 3">
    <name type="scientific">Streptomyces rapamycinicus (strain ATCC 29253 / DSM 41530 / NRRL 5491 / AYB-994)</name>
    <name type="common">Streptomyces hygroscopicus (strain ATCC 29253)</name>
    <dbReference type="NCBI Taxonomy" id="1343740"/>
    <lineage>
        <taxon>Bacteria</taxon>
        <taxon>Bacillati</taxon>
        <taxon>Actinomycetota</taxon>
        <taxon>Actinomycetes</taxon>
        <taxon>Kitasatosporales</taxon>
        <taxon>Streptomycetaceae</taxon>
        <taxon>Streptomyces</taxon>
        <taxon>Streptomyces violaceusniger group</taxon>
    </lineage>
</organism>
<feature type="transmembrane region" description="Helical" evidence="1">
    <location>
        <begin position="34"/>
        <end position="56"/>
    </location>
</feature>
<keyword evidence="1" id="KW-0812">Transmembrane</keyword>
<dbReference type="RefSeq" id="WP_420834374.1">
    <property type="nucleotide sequence ID" value="NZ_CP085193.1"/>
</dbReference>
<comment type="caution">
    <text evidence="2">The sequence shown here is derived from an EMBL/GenBank/DDBJ whole genome shotgun (WGS) entry which is preliminary data.</text>
</comment>
<sequence>MEIAHTMPTLPDIPLPIGVGRGNGGGLGADRTALVIHTLADIAAGFLALWILLYMLDANQANVFVDFVHGAADWLAGWSQDIFTMDTESVRVFFNYALPAGSTWRSGTARRPGCDGSDRLEEGAGGYRVPARATRLAVPEPGGGGPEIDQGGRVPMASRQYLQRRTVNACYSWAIFARRAPLDPGRVTRSAPSAL</sequence>
<proteinExistence type="predicted"/>
<reference evidence="2 3" key="1">
    <citation type="journal article" date="2018" name="J. Biol. Chem.">
        <title>Discovery of the actinoplanic acid pathway in Streptomyces rapamycinicus reveals a genetically conserved synergism with rapamycin.</title>
        <authorList>
            <person name="Mrak P."/>
            <person name="Krastel P."/>
            <person name="Pivk Lukancic P."/>
            <person name="Tao J."/>
            <person name="Pistorius D."/>
            <person name="Moore C.M."/>
        </authorList>
    </citation>
    <scope>NUCLEOTIDE SEQUENCE [LARGE SCALE GENOMIC DNA]</scope>
    <source>
        <strain evidence="2 3">NRRL 5491</strain>
    </source>
</reference>
<accession>A0A3L8QYF7</accession>
<protein>
    <submittedName>
        <fullName evidence="2">Membrane protein</fullName>
    </submittedName>
</protein>
<evidence type="ECO:0000313" key="2">
    <source>
        <dbReference type="EMBL" id="RLV72002.1"/>
    </source>
</evidence>
<gene>
    <name evidence="2" type="ORF">D3C57_145785</name>
</gene>
<dbReference type="EMBL" id="QYCY01000004">
    <property type="protein sequence ID" value="RLV72002.1"/>
    <property type="molecule type" value="Genomic_DNA"/>
</dbReference>
<keyword evidence="1" id="KW-0472">Membrane</keyword>
<keyword evidence="1" id="KW-1133">Transmembrane helix</keyword>
<name>A0A3L8QYF7_STRRN</name>